<gene>
    <name evidence="2" type="ORF">CINF_0891</name>
</gene>
<dbReference type="EMBL" id="CP049075">
    <property type="protein sequence ID" value="QLI05403.1"/>
    <property type="molecule type" value="Genomic_DNA"/>
</dbReference>
<proteinExistence type="predicted"/>
<name>A0A7H9CGZ2_9BACT</name>
<feature type="transmembrane region" description="Helical" evidence="1">
    <location>
        <begin position="20"/>
        <end position="42"/>
    </location>
</feature>
<keyword evidence="1" id="KW-0472">Membrane</keyword>
<keyword evidence="1" id="KW-0812">Transmembrane</keyword>
<dbReference type="KEGG" id="cinf:CINF_0891"/>
<evidence type="ECO:0000313" key="3">
    <source>
        <dbReference type="Proteomes" id="UP000509414"/>
    </source>
</evidence>
<keyword evidence="1" id="KW-1133">Transmembrane helix</keyword>
<sequence>MREKYLKICSFAKSRNMQIILFVLVSIVYLVCVVFALGISYFLYLPSIQQFLYVFGSFLSICLYYKTFEKLIKKRNIFFNLLFLSFFILFFVISVFNIKLLIPNY</sequence>
<protein>
    <submittedName>
        <fullName evidence="2">Putative membrane protein</fullName>
    </submittedName>
</protein>
<dbReference type="RefSeq" id="WP_179975896.1">
    <property type="nucleotide sequence ID" value="NZ_CP049075.1"/>
</dbReference>
<keyword evidence="3" id="KW-1185">Reference proteome</keyword>
<dbReference type="AlphaFoldDB" id="A0A7H9CGZ2"/>
<feature type="transmembrane region" description="Helical" evidence="1">
    <location>
        <begin position="77"/>
        <end position="102"/>
    </location>
</feature>
<organism evidence="2 3">
    <name type="scientific">Candidatus Campylobacter infans</name>
    <dbReference type="NCBI Taxonomy" id="2561898"/>
    <lineage>
        <taxon>Bacteria</taxon>
        <taxon>Pseudomonadati</taxon>
        <taxon>Campylobacterota</taxon>
        <taxon>Epsilonproteobacteria</taxon>
        <taxon>Campylobacterales</taxon>
        <taxon>Campylobacteraceae</taxon>
        <taxon>Campylobacter</taxon>
    </lineage>
</organism>
<evidence type="ECO:0000256" key="1">
    <source>
        <dbReference type="SAM" id="Phobius"/>
    </source>
</evidence>
<dbReference type="Proteomes" id="UP000509414">
    <property type="component" value="Chromosome"/>
</dbReference>
<feature type="transmembrane region" description="Helical" evidence="1">
    <location>
        <begin position="48"/>
        <end position="65"/>
    </location>
</feature>
<reference evidence="2 3" key="1">
    <citation type="submission" date="2020-02" db="EMBL/GenBank/DDBJ databases">
        <title>Complete genome sequence of the novel Campylobacter species Candidatus Campylobacter infans.</title>
        <authorList>
            <person name="Duim B."/>
            <person name="Zomer A."/>
            <person name="van der Graaf L."/>
            <person name="Wagenaar J."/>
        </authorList>
    </citation>
    <scope>NUCLEOTIDE SEQUENCE [LARGE SCALE GENOMIC DNA]</scope>
    <source>
        <strain evidence="2 3">19S00001</strain>
    </source>
</reference>
<evidence type="ECO:0000313" key="2">
    <source>
        <dbReference type="EMBL" id="QLI05403.1"/>
    </source>
</evidence>
<accession>A0A7H9CGZ2</accession>